<evidence type="ECO:0000256" key="1">
    <source>
        <dbReference type="SAM" id="Phobius"/>
    </source>
</evidence>
<feature type="transmembrane region" description="Helical" evidence="1">
    <location>
        <begin position="219"/>
        <end position="239"/>
    </location>
</feature>
<dbReference type="InterPro" id="IPR032713">
    <property type="entry name" value="EmrE"/>
</dbReference>
<feature type="transmembrane region" description="Helical" evidence="1">
    <location>
        <begin position="152"/>
        <end position="168"/>
    </location>
</feature>
<sequence>MKKAFLYGILSSAFFAFTFLLNRSMNLSGGHWIWGASLRYFFSLPILFVIVALRGNMNQLLQDMKRKPKEWIIWSTVGFGFFYAPLTWASEFGESWLIASLWQLTIVAGIFLNPLWGKKIPLKSLGMTIIILIGVMFMQWENMKSGVNQREIMICLLLIFIAAVAYPLGNRKMMDVCEKGLETPERVLGMTICSVPFWIILSIYGALKHGVPSMNQSIQALFVAIFSAVIATLLFFQATNMVKHSPKQLSMVEGTIAGEVLFTLIGGIFFLHDGLPTGIQVVGIILIVFGMLLNCKVAAQE</sequence>
<name>A0A9D9N8H4_9FIRM</name>
<gene>
    <name evidence="2" type="ORF">IAC13_10385</name>
</gene>
<organism evidence="2 3">
    <name type="scientific">Candidatus Scybalomonas excrementavium</name>
    <dbReference type="NCBI Taxonomy" id="2840943"/>
    <lineage>
        <taxon>Bacteria</taxon>
        <taxon>Bacillati</taxon>
        <taxon>Bacillota</taxon>
        <taxon>Clostridia</taxon>
        <taxon>Lachnospirales</taxon>
        <taxon>Lachnospiraceae</taxon>
        <taxon>Lachnospiraceae incertae sedis</taxon>
        <taxon>Candidatus Scybalomonas</taxon>
    </lineage>
</organism>
<dbReference type="AlphaFoldDB" id="A0A9D9N8H4"/>
<feature type="transmembrane region" description="Helical" evidence="1">
    <location>
        <begin position="96"/>
        <end position="115"/>
    </location>
</feature>
<keyword evidence="1" id="KW-1133">Transmembrane helix</keyword>
<feature type="transmembrane region" description="Helical" evidence="1">
    <location>
        <begin position="188"/>
        <end position="207"/>
    </location>
</feature>
<reference evidence="2" key="2">
    <citation type="journal article" date="2021" name="PeerJ">
        <title>Extensive microbial diversity within the chicken gut microbiome revealed by metagenomics and culture.</title>
        <authorList>
            <person name="Gilroy R."/>
            <person name="Ravi A."/>
            <person name="Getino M."/>
            <person name="Pursley I."/>
            <person name="Horton D.L."/>
            <person name="Alikhan N.F."/>
            <person name="Baker D."/>
            <person name="Gharbi K."/>
            <person name="Hall N."/>
            <person name="Watson M."/>
            <person name="Adriaenssens E.M."/>
            <person name="Foster-Nyarko E."/>
            <person name="Jarju S."/>
            <person name="Secka A."/>
            <person name="Antonio M."/>
            <person name="Oren A."/>
            <person name="Chaudhuri R.R."/>
            <person name="La Ragione R."/>
            <person name="Hildebrand F."/>
            <person name="Pallen M.J."/>
        </authorList>
    </citation>
    <scope>NUCLEOTIDE SEQUENCE</scope>
    <source>
        <strain evidence="2">E3-2379</strain>
    </source>
</reference>
<evidence type="ECO:0000313" key="2">
    <source>
        <dbReference type="EMBL" id="MBO8464326.1"/>
    </source>
</evidence>
<feature type="transmembrane region" description="Helical" evidence="1">
    <location>
        <begin position="71"/>
        <end position="90"/>
    </location>
</feature>
<feature type="transmembrane region" description="Helical" evidence="1">
    <location>
        <begin position="32"/>
        <end position="51"/>
    </location>
</feature>
<keyword evidence="1" id="KW-0472">Membrane</keyword>
<accession>A0A9D9N8H4</accession>
<keyword evidence="1" id="KW-0812">Transmembrane</keyword>
<dbReference type="EMBL" id="JADIML010000298">
    <property type="protein sequence ID" value="MBO8464326.1"/>
    <property type="molecule type" value="Genomic_DNA"/>
</dbReference>
<proteinExistence type="predicted"/>
<protein>
    <submittedName>
        <fullName evidence="2">Multidrug resistance efflux transporter family protein</fullName>
    </submittedName>
</protein>
<dbReference type="Pfam" id="PF13536">
    <property type="entry name" value="EmrE"/>
    <property type="match status" value="1"/>
</dbReference>
<feature type="transmembrane region" description="Helical" evidence="1">
    <location>
        <begin position="251"/>
        <end position="271"/>
    </location>
</feature>
<feature type="transmembrane region" description="Helical" evidence="1">
    <location>
        <begin position="122"/>
        <end position="140"/>
    </location>
</feature>
<reference evidence="2" key="1">
    <citation type="submission" date="2020-10" db="EMBL/GenBank/DDBJ databases">
        <authorList>
            <person name="Gilroy R."/>
        </authorList>
    </citation>
    <scope>NUCLEOTIDE SEQUENCE</scope>
    <source>
        <strain evidence="2">E3-2379</strain>
    </source>
</reference>
<dbReference type="Proteomes" id="UP000823618">
    <property type="component" value="Unassembled WGS sequence"/>
</dbReference>
<evidence type="ECO:0000313" key="3">
    <source>
        <dbReference type="Proteomes" id="UP000823618"/>
    </source>
</evidence>
<feature type="transmembrane region" description="Helical" evidence="1">
    <location>
        <begin position="277"/>
        <end position="295"/>
    </location>
</feature>
<comment type="caution">
    <text evidence="2">The sequence shown here is derived from an EMBL/GenBank/DDBJ whole genome shotgun (WGS) entry which is preliminary data.</text>
</comment>